<name>A0A835LZL7_9MAGN</name>
<feature type="region of interest" description="Disordered" evidence="3">
    <location>
        <begin position="61"/>
        <end position="90"/>
    </location>
</feature>
<dbReference type="AlphaFoldDB" id="A0A835LZL7"/>
<dbReference type="OrthoDB" id="1888725at2759"/>
<organism evidence="5 6">
    <name type="scientific">Coptis chinensis</name>
    <dbReference type="NCBI Taxonomy" id="261450"/>
    <lineage>
        <taxon>Eukaryota</taxon>
        <taxon>Viridiplantae</taxon>
        <taxon>Streptophyta</taxon>
        <taxon>Embryophyta</taxon>
        <taxon>Tracheophyta</taxon>
        <taxon>Spermatophyta</taxon>
        <taxon>Magnoliopsida</taxon>
        <taxon>Ranunculales</taxon>
        <taxon>Ranunculaceae</taxon>
        <taxon>Coptidoideae</taxon>
        <taxon>Coptis</taxon>
    </lineage>
</organism>
<evidence type="ECO:0000256" key="2">
    <source>
        <dbReference type="ARBA" id="ARBA00023157"/>
    </source>
</evidence>
<evidence type="ECO:0000256" key="3">
    <source>
        <dbReference type="SAM" id="MobiDB-lite"/>
    </source>
</evidence>
<gene>
    <name evidence="5" type="ORF">IFM89_012117</name>
</gene>
<comment type="similarity">
    <text evidence="1">Belongs to the Ole e I family.</text>
</comment>
<evidence type="ECO:0000256" key="4">
    <source>
        <dbReference type="SAM" id="SignalP"/>
    </source>
</evidence>
<reference evidence="5 6" key="1">
    <citation type="submission" date="2020-10" db="EMBL/GenBank/DDBJ databases">
        <title>The Coptis chinensis genome and diversification of protoberbering-type alkaloids.</title>
        <authorList>
            <person name="Wang B."/>
            <person name="Shu S."/>
            <person name="Song C."/>
            <person name="Liu Y."/>
        </authorList>
    </citation>
    <scope>NUCLEOTIDE SEQUENCE [LARGE SCALE GENOMIC DNA]</scope>
    <source>
        <strain evidence="5">HL-2020</strain>
        <tissue evidence="5">Leaf</tissue>
    </source>
</reference>
<sequence>MAKSFQVVLPLIAAIFVSFLGLAYGEETLYVQGKVYCDTCASFVINVSEPVSAIPTTVPIDIPFEDGDGGDSADNGDGGEGGGLPETGVGGGRELAGIVGGSGEVAGGVGGGAAIGGGGEAEGGVVVGGEGVALGDGAGGDGGVVGAGEAPETAQKESLHSPLTVKLTIHATTNSQLKVEGDHDEQICEVVLVKSHVDDYCSEIVLGLHRARVLITSNNGISSTTLHVNSLGFLKKQPLNFCPQIFRGMGLLPRTIPPKY</sequence>
<feature type="compositionally biased region" description="Gly residues" evidence="3">
    <location>
        <begin position="76"/>
        <end position="90"/>
    </location>
</feature>
<evidence type="ECO:0000313" key="6">
    <source>
        <dbReference type="Proteomes" id="UP000631114"/>
    </source>
</evidence>
<dbReference type="InterPro" id="IPR006041">
    <property type="entry name" value="Pollen_Ole_e1_allergen"/>
</dbReference>
<comment type="caution">
    <text evidence="5">The sequence shown here is derived from an EMBL/GenBank/DDBJ whole genome shotgun (WGS) entry which is preliminary data.</text>
</comment>
<keyword evidence="4" id="KW-0732">Signal</keyword>
<evidence type="ECO:0000256" key="1">
    <source>
        <dbReference type="ARBA" id="ARBA00010049"/>
    </source>
</evidence>
<feature type="signal peptide" evidence="4">
    <location>
        <begin position="1"/>
        <end position="25"/>
    </location>
</feature>
<dbReference type="PANTHER" id="PTHR31614:SF2">
    <property type="entry name" value="F28N24.16 PROTEIN"/>
    <property type="match status" value="1"/>
</dbReference>
<protein>
    <submittedName>
        <fullName evidence="5">Uncharacterized protein</fullName>
    </submittedName>
</protein>
<dbReference type="PANTHER" id="PTHR31614">
    <property type="entry name" value="PROTEIN DOWNSTREAM OF FLC-RELATED"/>
    <property type="match status" value="1"/>
</dbReference>
<dbReference type="EMBL" id="JADFTS010000004">
    <property type="protein sequence ID" value="KAF9608949.1"/>
    <property type="molecule type" value="Genomic_DNA"/>
</dbReference>
<keyword evidence="2" id="KW-1015">Disulfide bond</keyword>
<dbReference type="Proteomes" id="UP000631114">
    <property type="component" value="Unassembled WGS sequence"/>
</dbReference>
<accession>A0A835LZL7</accession>
<keyword evidence="6" id="KW-1185">Reference proteome</keyword>
<evidence type="ECO:0000313" key="5">
    <source>
        <dbReference type="EMBL" id="KAF9608949.1"/>
    </source>
</evidence>
<proteinExistence type="inferred from homology"/>
<feature type="chain" id="PRO_5033066939" evidence="4">
    <location>
        <begin position="26"/>
        <end position="260"/>
    </location>
</feature>